<evidence type="ECO:0000256" key="1">
    <source>
        <dbReference type="ARBA" id="ARBA00004141"/>
    </source>
</evidence>
<dbReference type="RefSeq" id="XP_016643787.1">
    <property type="nucleotide sequence ID" value="XM_016786811.1"/>
</dbReference>
<dbReference type="OrthoDB" id="6730379at2759"/>
<feature type="transmembrane region" description="Helical" evidence="6">
    <location>
        <begin position="56"/>
        <end position="73"/>
    </location>
</feature>
<evidence type="ECO:0000256" key="5">
    <source>
        <dbReference type="ARBA" id="ARBA00023136"/>
    </source>
</evidence>
<dbReference type="InterPro" id="IPR036259">
    <property type="entry name" value="MFS_trans_sf"/>
</dbReference>
<evidence type="ECO:0008006" key="9">
    <source>
        <dbReference type="Google" id="ProtNLM"/>
    </source>
</evidence>
<keyword evidence="8" id="KW-1185">Reference proteome</keyword>
<dbReference type="VEuPathDB" id="FungiDB:SAPIO_CDS4208"/>
<keyword evidence="4 6" id="KW-1133">Transmembrane helix</keyword>
<dbReference type="AlphaFoldDB" id="A0A084G9H6"/>
<dbReference type="SUPFAM" id="SSF103473">
    <property type="entry name" value="MFS general substrate transporter"/>
    <property type="match status" value="1"/>
</dbReference>
<dbReference type="Pfam" id="PF07690">
    <property type="entry name" value="MFS_1"/>
    <property type="match status" value="1"/>
</dbReference>
<gene>
    <name evidence="7" type="ORF">SAPIO_CDS4208</name>
</gene>
<feature type="transmembrane region" description="Helical" evidence="6">
    <location>
        <begin position="201"/>
        <end position="221"/>
    </location>
</feature>
<organism evidence="7 8">
    <name type="scientific">Pseudallescheria apiosperma</name>
    <name type="common">Scedosporium apiospermum</name>
    <dbReference type="NCBI Taxonomy" id="563466"/>
    <lineage>
        <taxon>Eukaryota</taxon>
        <taxon>Fungi</taxon>
        <taxon>Dikarya</taxon>
        <taxon>Ascomycota</taxon>
        <taxon>Pezizomycotina</taxon>
        <taxon>Sordariomycetes</taxon>
        <taxon>Hypocreomycetidae</taxon>
        <taxon>Microascales</taxon>
        <taxon>Microascaceae</taxon>
        <taxon>Scedosporium</taxon>
    </lineage>
</organism>
<feature type="transmembrane region" description="Helical" evidence="6">
    <location>
        <begin position="97"/>
        <end position="115"/>
    </location>
</feature>
<proteinExistence type="predicted"/>
<dbReference type="PANTHER" id="PTHR43791">
    <property type="entry name" value="PERMEASE-RELATED"/>
    <property type="match status" value="1"/>
</dbReference>
<dbReference type="InterPro" id="IPR011701">
    <property type="entry name" value="MFS"/>
</dbReference>
<evidence type="ECO:0000256" key="4">
    <source>
        <dbReference type="ARBA" id="ARBA00022989"/>
    </source>
</evidence>
<reference evidence="7 8" key="1">
    <citation type="journal article" date="2014" name="Genome Announc.">
        <title>Draft genome sequence of the pathogenic fungus Scedosporium apiospermum.</title>
        <authorList>
            <person name="Vandeputte P."/>
            <person name="Ghamrawi S."/>
            <person name="Rechenmann M."/>
            <person name="Iltis A."/>
            <person name="Giraud S."/>
            <person name="Fleury M."/>
            <person name="Thornton C."/>
            <person name="Delhaes L."/>
            <person name="Meyer W."/>
            <person name="Papon N."/>
            <person name="Bouchara J.P."/>
        </authorList>
    </citation>
    <scope>NUCLEOTIDE SEQUENCE [LARGE SCALE GENOMIC DNA]</scope>
    <source>
        <strain evidence="7 8">IHEM 14462</strain>
    </source>
</reference>
<dbReference type="PANTHER" id="PTHR43791:SF70">
    <property type="entry name" value="MAJOR FACILITATOR SUPERFAMILY (MFS) PROFILE DOMAIN-CONTAINING PROTEIN"/>
    <property type="match status" value="1"/>
</dbReference>
<sequence>MGEHMFKKSASEEKANAVDEVEVVDKKADLGLQFINQHGGGIEITEEEDRHVRRKLDLFLMPILMPTFGLQYLDKVTISYAALYDFRSDLNLEGQQYSWAVSLFYVGYLVGEFPANYLLQKLPIGKFAAVNLFIWGGIVMLCAVAKNFAGIAALRFLMGFFEAGIPPCWIYITGMFYKASEQGARTPDVGHIETAVKKWQFVFLICGGFTVLWSVVVFLWLPDTPLNAKFLSDRERAVAIERVRQNRTGIKSTEFKWSQVAEAFRDPQV</sequence>
<evidence type="ECO:0000256" key="3">
    <source>
        <dbReference type="ARBA" id="ARBA00022692"/>
    </source>
</evidence>
<dbReference type="GO" id="GO:0022857">
    <property type="term" value="F:transmembrane transporter activity"/>
    <property type="evidence" value="ECO:0007669"/>
    <property type="project" value="InterPro"/>
</dbReference>
<dbReference type="OMA" id="YALLWIC"/>
<dbReference type="KEGG" id="sapo:SAPIO_CDS4208"/>
<evidence type="ECO:0000256" key="2">
    <source>
        <dbReference type="ARBA" id="ARBA00022448"/>
    </source>
</evidence>
<feature type="transmembrane region" description="Helical" evidence="6">
    <location>
        <begin position="127"/>
        <end position="146"/>
    </location>
</feature>
<evidence type="ECO:0000313" key="8">
    <source>
        <dbReference type="Proteomes" id="UP000028545"/>
    </source>
</evidence>
<dbReference type="Proteomes" id="UP000028545">
    <property type="component" value="Unassembled WGS sequence"/>
</dbReference>
<dbReference type="Gene3D" id="1.20.1250.20">
    <property type="entry name" value="MFS general substrate transporter like domains"/>
    <property type="match status" value="2"/>
</dbReference>
<evidence type="ECO:0000313" key="7">
    <source>
        <dbReference type="EMBL" id="KEZ43988.1"/>
    </source>
</evidence>
<name>A0A084G9H6_PSEDA</name>
<dbReference type="GO" id="GO:0016020">
    <property type="term" value="C:membrane"/>
    <property type="evidence" value="ECO:0007669"/>
    <property type="project" value="UniProtKB-SubCell"/>
</dbReference>
<keyword evidence="3 6" id="KW-0812">Transmembrane</keyword>
<evidence type="ECO:0000256" key="6">
    <source>
        <dbReference type="SAM" id="Phobius"/>
    </source>
</evidence>
<protein>
    <recommendedName>
        <fullName evidence="9">Major facilitator superfamily (MFS) profile domain-containing protein</fullName>
    </recommendedName>
</protein>
<dbReference type="GeneID" id="27723280"/>
<comment type="caution">
    <text evidence="7">The sequence shown here is derived from an EMBL/GenBank/DDBJ whole genome shotgun (WGS) entry which is preliminary data.</text>
</comment>
<comment type="subcellular location">
    <subcellularLocation>
        <location evidence="1">Membrane</location>
        <topology evidence="1">Multi-pass membrane protein</topology>
    </subcellularLocation>
</comment>
<keyword evidence="5 6" id="KW-0472">Membrane</keyword>
<dbReference type="EMBL" id="JOWA01000090">
    <property type="protein sequence ID" value="KEZ43988.1"/>
    <property type="molecule type" value="Genomic_DNA"/>
</dbReference>
<keyword evidence="2" id="KW-0813">Transport</keyword>
<accession>A0A084G9H6</accession>
<dbReference type="HOGENOM" id="CLU_001265_0_2_1"/>